<accession>R7V3N8</accession>
<organism evidence="1">
    <name type="scientific">Capitella teleta</name>
    <name type="common">Polychaete worm</name>
    <dbReference type="NCBI Taxonomy" id="283909"/>
    <lineage>
        <taxon>Eukaryota</taxon>
        <taxon>Metazoa</taxon>
        <taxon>Spiralia</taxon>
        <taxon>Lophotrochozoa</taxon>
        <taxon>Annelida</taxon>
        <taxon>Polychaeta</taxon>
        <taxon>Sedentaria</taxon>
        <taxon>Scolecida</taxon>
        <taxon>Capitellidae</taxon>
        <taxon>Capitella</taxon>
    </lineage>
</organism>
<dbReference type="AlphaFoldDB" id="R7V3N8"/>
<keyword evidence="3" id="KW-1185">Reference proteome</keyword>
<proteinExistence type="predicted"/>
<dbReference type="OrthoDB" id="6144466at2759"/>
<dbReference type="HOGENOM" id="CLU_013929_11_1_1"/>
<feature type="non-terminal residue" evidence="1">
    <location>
        <position position="1"/>
    </location>
</feature>
<sequence length="148" mass="16966">RKYKRKTNRGNTPIDEVKRAADAVTRGQSVRAASRDYAIDRMTLKRCTDKRAKDDRASAGYKTLSMNKLVIPGVMESDLAAHIVHLADMFHSVTVIKCCEIAYEYATANHLEVPNSWQRDKRAGRDWWLGFKQRHTLTIRNPEATSFQ</sequence>
<evidence type="ECO:0000313" key="3">
    <source>
        <dbReference type="Proteomes" id="UP000014760"/>
    </source>
</evidence>
<dbReference type="EMBL" id="KB297495">
    <property type="protein sequence ID" value="ELU10420.1"/>
    <property type="molecule type" value="Genomic_DNA"/>
</dbReference>
<dbReference type="EnsemblMetazoa" id="CapteT79156">
    <property type="protein sequence ID" value="CapteP79156"/>
    <property type="gene ID" value="CapteG79156"/>
</dbReference>
<gene>
    <name evidence="1" type="ORF">CAPTEDRAFT_79156</name>
</gene>
<feature type="non-terminal residue" evidence="1">
    <location>
        <position position="148"/>
    </location>
</feature>
<dbReference type="OMA" id="EPKPLMG"/>
<dbReference type="Proteomes" id="UP000014760">
    <property type="component" value="Unassembled WGS sequence"/>
</dbReference>
<dbReference type="EMBL" id="AMQN01006044">
    <property type="status" value="NOT_ANNOTATED_CDS"/>
    <property type="molecule type" value="Genomic_DNA"/>
</dbReference>
<evidence type="ECO:0000313" key="2">
    <source>
        <dbReference type="EnsemblMetazoa" id="CapteP79156"/>
    </source>
</evidence>
<evidence type="ECO:0000313" key="1">
    <source>
        <dbReference type="EMBL" id="ELU10420.1"/>
    </source>
</evidence>
<reference evidence="3" key="1">
    <citation type="submission" date="2012-12" db="EMBL/GenBank/DDBJ databases">
        <authorList>
            <person name="Hellsten U."/>
            <person name="Grimwood J."/>
            <person name="Chapman J.A."/>
            <person name="Shapiro H."/>
            <person name="Aerts A."/>
            <person name="Otillar R.P."/>
            <person name="Terry A.Y."/>
            <person name="Boore J.L."/>
            <person name="Simakov O."/>
            <person name="Marletaz F."/>
            <person name="Cho S.-J."/>
            <person name="Edsinger-Gonzales E."/>
            <person name="Havlak P."/>
            <person name="Kuo D.-H."/>
            <person name="Larsson T."/>
            <person name="Lv J."/>
            <person name="Arendt D."/>
            <person name="Savage R."/>
            <person name="Osoegawa K."/>
            <person name="de Jong P."/>
            <person name="Lindberg D.R."/>
            <person name="Seaver E.C."/>
            <person name="Weisblat D.A."/>
            <person name="Putnam N.H."/>
            <person name="Grigoriev I.V."/>
            <person name="Rokhsar D.S."/>
        </authorList>
    </citation>
    <scope>NUCLEOTIDE SEQUENCE</scope>
    <source>
        <strain evidence="3">I ESC-2004</strain>
    </source>
</reference>
<reference evidence="1 3" key="2">
    <citation type="journal article" date="2013" name="Nature">
        <title>Insights into bilaterian evolution from three spiralian genomes.</title>
        <authorList>
            <person name="Simakov O."/>
            <person name="Marletaz F."/>
            <person name="Cho S.J."/>
            <person name="Edsinger-Gonzales E."/>
            <person name="Havlak P."/>
            <person name="Hellsten U."/>
            <person name="Kuo D.H."/>
            <person name="Larsson T."/>
            <person name="Lv J."/>
            <person name="Arendt D."/>
            <person name="Savage R."/>
            <person name="Osoegawa K."/>
            <person name="de Jong P."/>
            <person name="Grimwood J."/>
            <person name="Chapman J.A."/>
            <person name="Shapiro H."/>
            <person name="Aerts A."/>
            <person name="Otillar R.P."/>
            <person name="Terry A.Y."/>
            <person name="Boore J.L."/>
            <person name="Grigoriev I.V."/>
            <person name="Lindberg D.R."/>
            <person name="Seaver E.C."/>
            <person name="Weisblat D.A."/>
            <person name="Putnam N.H."/>
            <person name="Rokhsar D.S."/>
        </authorList>
    </citation>
    <scope>NUCLEOTIDE SEQUENCE</scope>
    <source>
        <strain evidence="1 3">I ESC-2004</strain>
    </source>
</reference>
<name>R7V3N8_CAPTE</name>
<evidence type="ECO:0008006" key="4">
    <source>
        <dbReference type="Google" id="ProtNLM"/>
    </source>
</evidence>
<reference evidence="2" key="3">
    <citation type="submission" date="2015-06" db="UniProtKB">
        <authorList>
            <consortium name="EnsemblMetazoa"/>
        </authorList>
    </citation>
    <scope>IDENTIFICATION</scope>
</reference>
<protein>
    <recommendedName>
        <fullName evidence="4">HTH psq-type domain-containing protein</fullName>
    </recommendedName>
</protein>